<dbReference type="Proteomes" id="UP000022835">
    <property type="component" value="Unassembled WGS sequence"/>
</dbReference>
<comment type="caution">
    <text evidence="1">The sequence shown here is derived from an EMBL/GenBank/DDBJ whole genome shotgun (WGS) entry which is preliminary data.</text>
</comment>
<accession>A0A064CEA2</accession>
<gene>
    <name evidence="1" type="ORF">Y900_027565</name>
</gene>
<reference evidence="1" key="1">
    <citation type="submission" date="2014-05" db="EMBL/GenBank/DDBJ databases">
        <title>Genome sequence of Mycobacterium aromaticivorans strain JS19b1T (= DSM 45407T).</title>
        <authorList>
            <person name="Kwak Y."/>
            <person name="Park G.-S."/>
            <person name="Li Q.X."/>
            <person name="Lee S.-E."/>
            <person name="Shin J.-H."/>
        </authorList>
    </citation>
    <scope>NUCLEOTIDE SEQUENCE [LARGE SCALE GENOMIC DNA]</scope>
    <source>
        <strain evidence="1">JS19b1</strain>
    </source>
</reference>
<keyword evidence="2" id="KW-1185">Reference proteome</keyword>
<organism evidence="1 2">
    <name type="scientific">Mycolicibacterium aromaticivorans JS19b1 = JCM 16368</name>
    <dbReference type="NCBI Taxonomy" id="1440774"/>
    <lineage>
        <taxon>Bacteria</taxon>
        <taxon>Bacillati</taxon>
        <taxon>Actinomycetota</taxon>
        <taxon>Actinomycetes</taxon>
        <taxon>Mycobacteriales</taxon>
        <taxon>Mycobacteriaceae</taxon>
        <taxon>Mycolicibacterium</taxon>
    </lineage>
</organism>
<protein>
    <submittedName>
        <fullName evidence="1">Uncharacterized protein</fullName>
    </submittedName>
</protein>
<dbReference type="EMBL" id="JALN02000002">
    <property type="protein sequence ID" value="KDE97053.1"/>
    <property type="molecule type" value="Genomic_DNA"/>
</dbReference>
<evidence type="ECO:0000313" key="2">
    <source>
        <dbReference type="Proteomes" id="UP000022835"/>
    </source>
</evidence>
<dbReference type="AlphaFoldDB" id="A0A064CEA2"/>
<sequence length="81" mass="8823">MADVDVDEWHRRLTAVAAGVKECVHDGEGPQQSSPAAPATCACGLLARQGRNQYSHGSARLGLRRRRDAAVRVLATQLTRW</sequence>
<proteinExistence type="predicted"/>
<name>A0A064CEA2_9MYCO</name>
<evidence type="ECO:0000313" key="1">
    <source>
        <dbReference type="EMBL" id="KDE97053.1"/>
    </source>
</evidence>